<keyword evidence="3" id="KW-1185">Reference proteome</keyword>
<sequence>MALRMPFTTKRFVVLNSASPPSWVHGSGWVDAPQLVTDSIASFANITETTDLGPAPALPIVVPGRSAGTTRADDSRFTRDLCQQKCKKVTQKRWKLCDVGGCRIPPRGPVGYRFCVFHGCDKASLSHATAGKACSHLWSQELQNGDLCSHRRVGFARQCAEHISEAAVDIEKPEIATNHLLAAVFDVEDLQKSNVDHQRAATDTVFPLRRIESSPLPRRDLQYEVPRLPTPPPRNASYHGLTEAERQRQASELSGVPCSRLTFAEETAQRLQALEKEYRRKQVDKLLLNQAGFECKQRRGKQVIIRGGFKEFEARVIARQPVSPVKLLFLQTDRGVARERIGRMHGNF</sequence>
<gene>
    <name evidence="2" type="ORF">NliqN6_3371</name>
</gene>
<reference evidence="2" key="1">
    <citation type="submission" date="2020-07" db="EMBL/GenBank/DDBJ databases">
        <title>Draft Genome Sequence of a Deep-Sea Yeast, Naganishia (Cryptococcus) liquefaciens strain N6.</title>
        <authorList>
            <person name="Han Y.W."/>
            <person name="Kajitani R."/>
            <person name="Morimoto H."/>
            <person name="Parhat M."/>
            <person name="Tsubouchi H."/>
            <person name="Bakenova O."/>
            <person name="Ogata M."/>
            <person name="Argunhan B."/>
            <person name="Aoki R."/>
            <person name="Kajiwara S."/>
            <person name="Itoh T."/>
            <person name="Iwasaki H."/>
        </authorList>
    </citation>
    <scope>NUCLEOTIDE SEQUENCE</scope>
    <source>
        <strain evidence="2">N6</strain>
    </source>
</reference>
<organism evidence="2 3">
    <name type="scientific">Naganishia liquefaciens</name>
    <dbReference type="NCBI Taxonomy" id="104408"/>
    <lineage>
        <taxon>Eukaryota</taxon>
        <taxon>Fungi</taxon>
        <taxon>Dikarya</taxon>
        <taxon>Basidiomycota</taxon>
        <taxon>Agaricomycotina</taxon>
        <taxon>Tremellomycetes</taxon>
        <taxon>Filobasidiales</taxon>
        <taxon>Filobasidiaceae</taxon>
        <taxon>Naganishia</taxon>
    </lineage>
</organism>
<dbReference type="Proteomes" id="UP000620104">
    <property type="component" value="Unassembled WGS sequence"/>
</dbReference>
<comment type="caution">
    <text evidence="2">The sequence shown here is derived from an EMBL/GenBank/DDBJ whole genome shotgun (WGS) entry which is preliminary data.</text>
</comment>
<evidence type="ECO:0000256" key="1">
    <source>
        <dbReference type="SAM" id="Coils"/>
    </source>
</evidence>
<dbReference type="OrthoDB" id="10670666at2759"/>
<evidence type="ECO:0000313" key="3">
    <source>
        <dbReference type="Proteomes" id="UP000620104"/>
    </source>
</evidence>
<protein>
    <submittedName>
        <fullName evidence="2">Uncharacterized protein</fullName>
    </submittedName>
</protein>
<name>A0A8H3TTW5_9TREE</name>
<dbReference type="EMBL" id="BLZA01000019">
    <property type="protein sequence ID" value="GHJ86969.1"/>
    <property type="molecule type" value="Genomic_DNA"/>
</dbReference>
<accession>A0A8H3TTW5</accession>
<evidence type="ECO:0000313" key="2">
    <source>
        <dbReference type="EMBL" id="GHJ86969.1"/>
    </source>
</evidence>
<dbReference type="AlphaFoldDB" id="A0A8H3TTW5"/>
<proteinExistence type="predicted"/>
<feature type="coiled-coil region" evidence="1">
    <location>
        <begin position="261"/>
        <end position="291"/>
    </location>
</feature>
<keyword evidence="1" id="KW-0175">Coiled coil</keyword>